<dbReference type="GO" id="GO:0003700">
    <property type="term" value="F:DNA-binding transcription factor activity"/>
    <property type="evidence" value="ECO:0007669"/>
    <property type="project" value="UniProtKB-UniRule"/>
</dbReference>
<comment type="subcellular location">
    <subcellularLocation>
        <location evidence="7">Cytoplasm</location>
        <location evidence="7">Nucleoid</location>
    </subcellularLocation>
</comment>
<protein>
    <recommendedName>
        <fullName evidence="1 7">Transcriptional regulator MraZ</fullName>
    </recommendedName>
</protein>
<keyword evidence="2 7" id="KW-0963">Cytoplasm</keyword>
<evidence type="ECO:0000256" key="1">
    <source>
        <dbReference type="ARBA" id="ARBA00013860"/>
    </source>
</evidence>
<dbReference type="InterPro" id="IPR003444">
    <property type="entry name" value="MraZ"/>
</dbReference>
<keyword evidence="4 7" id="KW-0805">Transcription regulation</keyword>
<evidence type="ECO:0000259" key="8">
    <source>
        <dbReference type="PROSITE" id="PS51740"/>
    </source>
</evidence>
<dbReference type="Gene3D" id="3.40.1550.20">
    <property type="entry name" value="Transcriptional regulator MraZ domain"/>
    <property type="match status" value="1"/>
</dbReference>
<proteinExistence type="inferred from homology"/>
<reference evidence="10" key="1">
    <citation type="submission" date="2009-12" db="EMBL/GenBank/DDBJ databases">
        <title>Complete sequence of Treponema azotonutricium strain ZAS-9.</title>
        <authorList>
            <person name="Tetu S.G."/>
            <person name="Matson E."/>
            <person name="Ren Q."/>
            <person name="Seshadri R."/>
            <person name="Elbourne L."/>
            <person name="Hassan K.A."/>
            <person name="Durkin A."/>
            <person name="Radune D."/>
            <person name="Mohamoud Y."/>
            <person name="Shay R."/>
            <person name="Jin S."/>
            <person name="Zhang X."/>
            <person name="Lucey K."/>
            <person name="Ballor N.R."/>
            <person name="Ottesen E."/>
            <person name="Rosenthal R."/>
            <person name="Allen A."/>
            <person name="Leadbetter J.R."/>
            <person name="Paulsen I.T."/>
        </authorList>
    </citation>
    <scope>NUCLEOTIDE SEQUENCE [LARGE SCALE GENOMIC DNA]</scope>
    <source>
        <strain evidence="10">ATCC BAA-888 / DSM 13862 / ZAS-9</strain>
    </source>
</reference>
<gene>
    <name evidence="7 9" type="primary">mraZ</name>
    <name evidence="9" type="ordered locus">TREAZ_0910</name>
</gene>
<dbReference type="eggNOG" id="COG2001">
    <property type="taxonomic scope" value="Bacteria"/>
</dbReference>
<evidence type="ECO:0000256" key="4">
    <source>
        <dbReference type="ARBA" id="ARBA00023015"/>
    </source>
</evidence>
<dbReference type="HAMAP" id="MF_01008">
    <property type="entry name" value="MraZ"/>
    <property type="match status" value="1"/>
</dbReference>
<dbReference type="KEGG" id="taz:TREAZ_0910"/>
<feature type="domain" description="SpoVT-AbrB" evidence="8">
    <location>
        <begin position="7"/>
        <end position="49"/>
    </location>
</feature>
<dbReference type="AlphaFoldDB" id="F5Y8X4"/>
<comment type="similarity">
    <text evidence="7">Belongs to the MraZ family.</text>
</comment>
<dbReference type="GO" id="GO:0005737">
    <property type="term" value="C:cytoplasm"/>
    <property type="evidence" value="ECO:0007669"/>
    <property type="project" value="UniProtKB-UniRule"/>
</dbReference>
<dbReference type="FunCoup" id="F5Y8X4">
    <property type="interactions" value="225"/>
</dbReference>
<evidence type="ECO:0000313" key="9">
    <source>
        <dbReference type="EMBL" id="AEF81050.1"/>
    </source>
</evidence>
<dbReference type="InParanoid" id="F5Y8X4"/>
<evidence type="ECO:0000256" key="6">
    <source>
        <dbReference type="ARBA" id="ARBA00023163"/>
    </source>
</evidence>
<dbReference type="InterPro" id="IPR020603">
    <property type="entry name" value="MraZ_dom"/>
</dbReference>
<dbReference type="RefSeq" id="WP_015711071.1">
    <property type="nucleotide sequence ID" value="NC_015577.1"/>
</dbReference>
<dbReference type="InterPro" id="IPR035644">
    <property type="entry name" value="MraZ_C"/>
</dbReference>
<dbReference type="InterPro" id="IPR038619">
    <property type="entry name" value="MraZ_sf"/>
</dbReference>
<dbReference type="NCBIfam" id="TIGR00242">
    <property type="entry name" value="division/cell wall cluster transcriptional repressor MraZ"/>
    <property type="match status" value="1"/>
</dbReference>
<keyword evidence="5 7" id="KW-0238">DNA-binding</keyword>
<dbReference type="CDD" id="cd16321">
    <property type="entry name" value="MraZ_C"/>
    <property type="match status" value="1"/>
</dbReference>
<keyword evidence="3" id="KW-0677">Repeat</keyword>
<dbReference type="PANTHER" id="PTHR34701:SF1">
    <property type="entry name" value="TRANSCRIPTIONAL REGULATOR MRAZ"/>
    <property type="match status" value="1"/>
</dbReference>
<dbReference type="PROSITE" id="PS51740">
    <property type="entry name" value="SPOVT_ABRB"/>
    <property type="match status" value="2"/>
</dbReference>
<sequence>MELKTGTYESTLDDKGRVSVPARLRERYPGELVITWGFQPCAWIMTPEVWEKVSGKLMGSDAISEDEGHLLEYQHIVQAQVVELDKAGRIAIPATIRRYAKLTKDCLVISAENRLEIWDAEYFYTYLEENKPVMQEARKKMGSLRLFKLD</sequence>
<dbReference type="InterPro" id="IPR035642">
    <property type="entry name" value="MraZ_N"/>
</dbReference>
<keyword evidence="6 7" id="KW-0804">Transcription</keyword>
<dbReference type="GO" id="GO:0000976">
    <property type="term" value="F:transcription cis-regulatory region binding"/>
    <property type="evidence" value="ECO:0007669"/>
    <property type="project" value="TreeGrafter"/>
</dbReference>
<dbReference type="PANTHER" id="PTHR34701">
    <property type="entry name" value="TRANSCRIPTIONAL REGULATOR MRAZ"/>
    <property type="match status" value="1"/>
</dbReference>
<name>F5Y8X4_LEAAZ</name>
<dbReference type="Pfam" id="PF02381">
    <property type="entry name" value="MraZ"/>
    <property type="match status" value="2"/>
</dbReference>
<reference evidence="9 10" key="2">
    <citation type="journal article" date="2011" name="ISME J.">
        <title>RNA-seq reveals cooperative metabolic interactions between two termite-gut spirochete species in co-culture.</title>
        <authorList>
            <person name="Rosenthal A.Z."/>
            <person name="Matson E.G."/>
            <person name="Eldar A."/>
            <person name="Leadbetter J.R."/>
        </authorList>
    </citation>
    <scope>NUCLEOTIDE SEQUENCE [LARGE SCALE GENOMIC DNA]</scope>
    <source>
        <strain evidence="10">ATCC BAA-888 / DSM 13862 / ZAS-9</strain>
    </source>
</reference>
<evidence type="ECO:0000256" key="3">
    <source>
        <dbReference type="ARBA" id="ARBA00022737"/>
    </source>
</evidence>
<evidence type="ECO:0000256" key="5">
    <source>
        <dbReference type="ARBA" id="ARBA00023125"/>
    </source>
</evidence>
<accession>F5Y8X4</accession>
<evidence type="ECO:0000256" key="2">
    <source>
        <dbReference type="ARBA" id="ARBA00022490"/>
    </source>
</evidence>
<dbReference type="InterPro" id="IPR037914">
    <property type="entry name" value="SpoVT-AbrB_sf"/>
</dbReference>
<dbReference type="OrthoDB" id="9807753at2"/>
<dbReference type="EMBL" id="CP001841">
    <property type="protein sequence ID" value="AEF81050.1"/>
    <property type="molecule type" value="Genomic_DNA"/>
</dbReference>
<dbReference type="GO" id="GO:2000143">
    <property type="term" value="P:negative regulation of DNA-templated transcription initiation"/>
    <property type="evidence" value="ECO:0007669"/>
    <property type="project" value="TreeGrafter"/>
</dbReference>
<keyword evidence="10" id="KW-1185">Reference proteome</keyword>
<evidence type="ECO:0000256" key="7">
    <source>
        <dbReference type="HAMAP-Rule" id="MF_01008"/>
    </source>
</evidence>
<organism evidence="9 10">
    <name type="scientific">Leadbettera azotonutricia (strain ATCC BAA-888 / DSM 13862 / ZAS-9)</name>
    <name type="common">Treponema azotonutricium</name>
    <dbReference type="NCBI Taxonomy" id="545695"/>
    <lineage>
        <taxon>Bacteria</taxon>
        <taxon>Pseudomonadati</taxon>
        <taxon>Spirochaetota</taxon>
        <taxon>Spirochaetia</taxon>
        <taxon>Spirochaetales</taxon>
        <taxon>Breznakiellaceae</taxon>
        <taxon>Leadbettera</taxon>
    </lineage>
</organism>
<dbReference type="GO" id="GO:0009295">
    <property type="term" value="C:nucleoid"/>
    <property type="evidence" value="ECO:0007669"/>
    <property type="project" value="UniProtKB-SubCell"/>
</dbReference>
<evidence type="ECO:0000313" key="10">
    <source>
        <dbReference type="Proteomes" id="UP000009222"/>
    </source>
</evidence>
<dbReference type="CDD" id="cd16320">
    <property type="entry name" value="MraZ_N"/>
    <property type="match status" value="1"/>
</dbReference>
<comment type="subunit">
    <text evidence="7">Forms oligomers.</text>
</comment>
<dbReference type="SUPFAM" id="SSF89447">
    <property type="entry name" value="AbrB/MazE/MraZ-like"/>
    <property type="match status" value="1"/>
</dbReference>
<dbReference type="HOGENOM" id="CLU_107907_0_5_12"/>
<feature type="domain" description="SpoVT-AbrB" evidence="8">
    <location>
        <begin position="79"/>
        <end position="122"/>
    </location>
</feature>
<dbReference type="Proteomes" id="UP000009222">
    <property type="component" value="Chromosome"/>
</dbReference>
<dbReference type="InterPro" id="IPR007159">
    <property type="entry name" value="SpoVT-AbrB_dom"/>
</dbReference>
<dbReference type="STRING" id="545695.TREAZ_0910"/>